<dbReference type="GO" id="GO:0071949">
    <property type="term" value="F:FAD binding"/>
    <property type="evidence" value="ECO:0007669"/>
    <property type="project" value="InterPro"/>
</dbReference>
<evidence type="ECO:0000313" key="2">
    <source>
        <dbReference type="EMBL" id="SMF78039.1"/>
    </source>
</evidence>
<dbReference type="InterPro" id="IPR016166">
    <property type="entry name" value="FAD-bd_PCMH"/>
</dbReference>
<dbReference type="SUPFAM" id="SSF56176">
    <property type="entry name" value="FAD-binding/transporter-associated domain-like"/>
    <property type="match status" value="1"/>
</dbReference>
<dbReference type="Pfam" id="PF01565">
    <property type="entry name" value="FAD_binding_4"/>
    <property type="match status" value="1"/>
</dbReference>
<dbReference type="InterPro" id="IPR010031">
    <property type="entry name" value="FAD_lactone_oxidase-like"/>
</dbReference>
<proteinExistence type="predicted"/>
<dbReference type="PANTHER" id="PTHR43762">
    <property type="entry name" value="L-GULONOLACTONE OXIDASE"/>
    <property type="match status" value="1"/>
</dbReference>
<dbReference type="STRING" id="1513793.SAMN06296036_13216"/>
<organism evidence="2 3">
    <name type="scientific">Pseudobacteriovorax antillogorgiicola</name>
    <dbReference type="NCBI Taxonomy" id="1513793"/>
    <lineage>
        <taxon>Bacteria</taxon>
        <taxon>Pseudomonadati</taxon>
        <taxon>Bdellovibrionota</taxon>
        <taxon>Oligoflexia</taxon>
        <taxon>Oligoflexales</taxon>
        <taxon>Pseudobacteriovoracaceae</taxon>
        <taxon>Pseudobacteriovorax</taxon>
    </lineage>
</organism>
<dbReference type="PANTHER" id="PTHR43762:SF1">
    <property type="entry name" value="D-ARABINONO-1,4-LACTONE OXIDASE"/>
    <property type="match status" value="1"/>
</dbReference>
<dbReference type="AlphaFoldDB" id="A0A1Y6CN98"/>
<sequence length="433" mass="49060">MSQFLSWGRYFPHKPSQIRPIAWRDEFTWLGVEPHCLAYGLGRSYGDSCLNHHGVLIPTRGLNRLIAWDDETNILRCEAGVSLGEVLEFAVPRGSFLPVSPGTKFVTVGGAIANDIHGKNHHSAGTFGRYVKAFGLLRSNGEELVCSPASNADLYRATIGGLGLTGLITWADIQLKYASPVMAVENVPFEGLDEFFNLCESSEHYEYTVAWMDCIDAWNRWGRGIFMRANHSPDELPNQSRKPSLSVPFSLPSFVLNRYSCKAFNEAYYYANSLKQGTSLKPYEPYFYPLDMVHHWNRIYGSRGFFQYQLVVPLSEKEAFAEIFNVIAKSGLASFLVVLKKFGNLSSPGMMSFPMEGYTLTLDFSHRPGSTKATLKRLTDIVNEAHGRLYPAKDSVMTPEDFERYYPQWRQFSEYKDPKFSSSFWRRVAPTSQ</sequence>
<evidence type="ECO:0000259" key="1">
    <source>
        <dbReference type="PROSITE" id="PS51387"/>
    </source>
</evidence>
<evidence type="ECO:0000313" key="3">
    <source>
        <dbReference type="Proteomes" id="UP000192907"/>
    </source>
</evidence>
<dbReference type="OrthoDB" id="143770at2"/>
<dbReference type="Gene3D" id="3.30.465.10">
    <property type="match status" value="1"/>
</dbReference>
<keyword evidence="3" id="KW-1185">Reference proteome</keyword>
<dbReference type="RefSeq" id="WP_132325275.1">
    <property type="nucleotide sequence ID" value="NZ_FWZT01000032.1"/>
</dbReference>
<dbReference type="Proteomes" id="UP000192907">
    <property type="component" value="Unassembled WGS sequence"/>
</dbReference>
<feature type="domain" description="FAD-binding PCMH-type" evidence="1">
    <location>
        <begin position="10"/>
        <end position="178"/>
    </location>
</feature>
<dbReference type="InterPro" id="IPR036318">
    <property type="entry name" value="FAD-bd_PCMH-like_sf"/>
</dbReference>
<dbReference type="EMBL" id="FWZT01000032">
    <property type="protein sequence ID" value="SMF78039.1"/>
    <property type="molecule type" value="Genomic_DNA"/>
</dbReference>
<dbReference type="InterPro" id="IPR016169">
    <property type="entry name" value="FAD-bd_PCMH_sub2"/>
</dbReference>
<dbReference type="GO" id="GO:0016899">
    <property type="term" value="F:oxidoreductase activity, acting on the CH-OH group of donors, oxygen as acceptor"/>
    <property type="evidence" value="ECO:0007669"/>
    <property type="project" value="InterPro"/>
</dbReference>
<reference evidence="3" key="1">
    <citation type="submission" date="2017-04" db="EMBL/GenBank/DDBJ databases">
        <authorList>
            <person name="Varghese N."/>
            <person name="Submissions S."/>
        </authorList>
    </citation>
    <scope>NUCLEOTIDE SEQUENCE [LARGE SCALE GENOMIC DNA]</scope>
    <source>
        <strain evidence="3">RKEM611</strain>
    </source>
</reference>
<dbReference type="InterPro" id="IPR006094">
    <property type="entry name" value="Oxid_FAD_bind_N"/>
</dbReference>
<dbReference type="PROSITE" id="PS51387">
    <property type="entry name" value="FAD_PCMH"/>
    <property type="match status" value="1"/>
</dbReference>
<name>A0A1Y6CN98_9BACT</name>
<gene>
    <name evidence="2" type="ORF">SAMN06296036_13216</name>
</gene>
<protein>
    <submittedName>
        <fullName evidence="2">FAD/FMN-containing dehydrogenase</fullName>
    </submittedName>
</protein>
<accession>A0A1Y6CN98</accession>